<protein>
    <recommendedName>
        <fullName evidence="3">TetR family transcriptional regulator</fullName>
    </recommendedName>
</protein>
<comment type="caution">
    <text evidence="1">The sequence shown here is derived from an EMBL/GenBank/DDBJ whole genome shotgun (WGS) entry which is preliminary data.</text>
</comment>
<evidence type="ECO:0008006" key="3">
    <source>
        <dbReference type="Google" id="ProtNLM"/>
    </source>
</evidence>
<gene>
    <name evidence="1" type="ORF">VSQ78_16860</name>
</gene>
<name>A0ABV5DXR7_9ACTN</name>
<reference evidence="1 2" key="1">
    <citation type="submission" date="2024-01" db="EMBL/GenBank/DDBJ databases">
        <title>Genome mining of biosynthetic gene clusters to explore secondary metabolites of Streptomyces sp.</title>
        <authorList>
            <person name="Baig A."/>
            <person name="Ajitkumar Shintre N."/>
            <person name="Kumar H."/>
            <person name="Anbarasu A."/>
            <person name="Ramaiah S."/>
        </authorList>
    </citation>
    <scope>NUCLEOTIDE SEQUENCE [LARGE SCALE GENOMIC DNA]</scope>
    <source>
        <strain evidence="1 2">A01</strain>
    </source>
</reference>
<dbReference type="EMBL" id="JAYMRS010000005">
    <property type="protein sequence ID" value="MFB8769379.1"/>
    <property type="molecule type" value="Genomic_DNA"/>
</dbReference>
<accession>A0ABV5DXR7</accession>
<dbReference type="RefSeq" id="WP_376737546.1">
    <property type="nucleotide sequence ID" value="NZ_JAYMRS010000005.1"/>
</dbReference>
<dbReference type="Proteomes" id="UP001585053">
    <property type="component" value="Unassembled WGS sequence"/>
</dbReference>
<organism evidence="1 2">
    <name type="scientific">Nocardiopsis alba</name>
    <dbReference type="NCBI Taxonomy" id="53437"/>
    <lineage>
        <taxon>Bacteria</taxon>
        <taxon>Bacillati</taxon>
        <taxon>Actinomycetota</taxon>
        <taxon>Actinomycetes</taxon>
        <taxon>Streptosporangiales</taxon>
        <taxon>Nocardiopsidaceae</taxon>
        <taxon>Nocardiopsis</taxon>
    </lineage>
</organism>
<evidence type="ECO:0000313" key="2">
    <source>
        <dbReference type="Proteomes" id="UP001585053"/>
    </source>
</evidence>
<sequence length="92" mass="9781">MRHGTLMVTLLHDLAGLSESGPVEEVVAWRRRLDVALVGEDAPIPARMGAVAALGGIQDIAVLMPAEEATLHRERAVEIALAALRVGMSDMD</sequence>
<evidence type="ECO:0000313" key="1">
    <source>
        <dbReference type="EMBL" id="MFB8769379.1"/>
    </source>
</evidence>
<proteinExistence type="predicted"/>
<keyword evidence="2" id="KW-1185">Reference proteome</keyword>